<reference evidence="9" key="1">
    <citation type="submission" date="2019-11" db="EMBL/GenBank/DDBJ databases">
        <title>The complete genome sequence of Saccharopolyspora sp. E2A.</title>
        <authorList>
            <person name="Zhang G."/>
        </authorList>
    </citation>
    <scope>NUCLEOTIDE SEQUENCE [LARGE SCALE GENOMIC DNA]</scope>
    <source>
        <strain evidence="9">E2A</strain>
    </source>
</reference>
<dbReference type="InterPro" id="IPR046373">
    <property type="entry name" value="Acyl-CoA_Oxase/DH_mid-dom_sf"/>
</dbReference>
<evidence type="ECO:0000259" key="7">
    <source>
        <dbReference type="Pfam" id="PF02771"/>
    </source>
</evidence>
<dbReference type="CDD" id="cd00567">
    <property type="entry name" value="ACAD"/>
    <property type="match status" value="1"/>
</dbReference>
<dbReference type="PANTHER" id="PTHR43884">
    <property type="entry name" value="ACYL-COA DEHYDROGENASE"/>
    <property type="match status" value="1"/>
</dbReference>
<keyword evidence="3" id="KW-0285">Flavoprotein</keyword>
<accession>A0A5Q3QFW8</accession>
<dbReference type="Pfam" id="PF02771">
    <property type="entry name" value="Acyl-CoA_dh_N"/>
    <property type="match status" value="1"/>
</dbReference>
<keyword evidence="5" id="KW-0560">Oxidoreductase</keyword>
<dbReference type="Gene3D" id="2.40.110.10">
    <property type="entry name" value="Butyryl-CoA Dehydrogenase, subunit A, domain 2"/>
    <property type="match status" value="1"/>
</dbReference>
<evidence type="ECO:0000256" key="5">
    <source>
        <dbReference type="ARBA" id="ARBA00023002"/>
    </source>
</evidence>
<protein>
    <submittedName>
        <fullName evidence="8">Acyl-CoA dehydrogenase</fullName>
    </submittedName>
</protein>
<dbReference type="InterPro" id="IPR009100">
    <property type="entry name" value="AcylCoA_DH/oxidase_NM_dom_sf"/>
</dbReference>
<keyword evidence="4" id="KW-0274">FAD</keyword>
<gene>
    <name evidence="8" type="ORF">GIY23_13250</name>
</gene>
<dbReference type="PANTHER" id="PTHR43884:SF20">
    <property type="entry name" value="ACYL-COA DEHYDROGENASE FADE28"/>
    <property type="match status" value="1"/>
</dbReference>
<evidence type="ECO:0000259" key="6">
    <source>
        <dbReference type="Pfam" id="PF00441"/>
    </source>
</evidence>
<comment type="cofactor">
    <cofactor evidence="1">
        <name>FAD</name>
        <dbReference type="ChEBI" id="CHEBI:57692"/>
    </cofactor>
</comment>
<proteinExistence type="inferred from homology"/>
<name>A0A5Q3QFW8_9PSEU</name>
<dbReference type="RefSeq" id="WP_154076943.1">
    <property type="nucleotide sequence ID" value="NZ_CP045929.1"/>
</dbReference>
<evidence type="ECO:0000256" key="3">
    <source>
        <dbReference type="ARBA" id="ARBA00022630"/>
    </source>
</evidence>
<dbReference type="InterPro" id="IPR009075">
    <property type="entry name" value="AcylCo_DH/oxidase_C"/>
</dbReference>
<dbReference type="InterPro" id="IPR013786">
    <property type="entry name" value="AcylCoA_DH/ox_N"/>
</dbReference>
<dbReference type="InterPro" id="IPR036250">
    <property type="entry name" value="AcylCo_DH-like_C"/>
</dbReference>
<dbReference type="Gene3D" id="1.10.540.10">
    <property type="entry name" value="Acyl-CoA dehydrogenase/oxidase, N-terminal domain"/>
    <property type="match status" value="1"/>
</dbReference>
<dbReference type="Pfam" id="PF00441">
    <property type="entry name" value="Acyl-CoA_dh_1"/>
    <property type="match status" value="1"/>
</dbReference>
<feature type="domain" description="Acyl-CoA dehydrogenase/oxidase C-terminal" evidence="6">
    <location>
        <begin position="232"/>
        <end position="352"/>
    </location>
</feature>
<dbReference type="EMBL" id="CP045929">
    <property type="protein sequence ID" value="QGK70359.1"/>
    <property type="molecule type" value="Genomic_DNA"/>
</dbReference>
<dbReference type="InterPro" id="IPR037069">
    <property type="entry name" value="AcylCoA_DH/ox_N_sf"/>
</dbReference>
<dbReference type="GO" id="GO:0003995">
    <property type="term" value="F:acyl-CoA dehydrogenase activity"/>
    <property type="evidence" value="ECO:0007669"/>
    <property type="project" value="TreeGrafter"/>
</dbReference>
<dbReference type="SUPFAM" id="SSF47203">
    <property type="entry name" value="Acyl-CoA dehydrogenase C-terminal domain-like"/>
    <property type="match status" value="1"/>
</dbReference>
<evidence type="ECO:0000256" key="1">
    <source>
        <dbReference type="ARBA" id="ARBA00001974"/>
    </source>
</evidence>
<organism evidence="8 9">
    <name type="scientific">Allosaccharopolyspora coralli</name>
    <dbReference type="NCBI Taxonomy" id="2665642"/>
    <lineage>
        <taxon>Bacteria</taxon>
        <taxon>Bacillati</taxon>
        <taxon>Actinomycetota</taxon>
        <taxon>Actinomycetes</taxon>
        <taxon>Pseudonocardiales</taxon>
        <taxon>Pseudonocardiaceae</taxon>
        <taxon>Allosaccharopolyspora</taxon>
    </lineage>
</organism>
<keyword evidence="9" id="KW-1185">Reference proteome</keyword>
<dbReference type="KEGG" id="sace:GIY23_13250"/>
<dbReference type="GO" id="GO:0050660">
    <property type="term" value="F:flavin adenine dinucleotide binding"/>
    <property type="evidence" value="ECO:0007669"/>
    <property type="project" value="InterPro"/>
</dbReference>
<dbReference type="Proteomes" id="UP000371041">
    <property type="component" value="Chromosome"/>
</dbReference>
<evidence type="ECO:0000313" key="9">
    <source>
        <dbReference type="Proteomes" id="UP000371041"/>
    </source>
</evidence>
<comment type="similarity">
    <text evidence="2">Belongs to the acyl-CoA dehydrogenase family.</text>
</comment>
<evidence type="ECO:0000256" key="2">
    <source>
        <dbReference type="ARBA" id="ARBA00009347"/>
    </source>
</evidence>
<dbReference type="Gene3D" id="1.20.140.10">
    <property type="entry name" value="Butyryl-CoA Dehydrogenase, subunit A, domain 3"/>
    <property type="match status" value="1"/>
</dbReference>
<evidence type="ECO:0000313" key="8">
    <source>
        <dbReference type="EMBL" id="QGK70359.1"/>
    </source>
</evidence>
<evidence type="ECO:0000256" key="4">
    <source>
        <dbReference type="ARBA" id="ARBA00022827"/>
    </source>
</evidence>
<dbReference type="AlphaFoldDB" id="A0A5Q3QFW8"/>
<feature type="domain" description="Acyl-CoA dehydrogenase/oxidase N-terminal" evidence="7">
    <location>
        <begin position="6"/>
        <end position="118"/>
    </location>
</feature>
<dbReference type="SUPFAM" id="SSF56645">
    <property type="entry name" value="Acyl-CoA dehydrogenase NM domain-like"/>
    <property type="match status" value="1"/>
</dbReference>
<sequence>MDFSLTDAQQDLAGLTRRIVGDHATHERLTHVETGPDRHDARLWSALADAGVLAAALPQRAGGDGFGLLEQCSVLIELGHAVAPVPYTSTITTCASTLAEFGDERQQKTWLTPVLSGEKIVTAALTEPHQPHDAPLATRARQDDGAWILDGTKTSVPVGGFADGFLVPAQTTDGPAVFLLGPSDGGVHVERQEVVDGSSEAWLDLDGVRLDDDRRLDGEPDVLRWLRTRATVGVCAEQLGVLERALELTAEYATERVQFDRPIGSFQAVSQRLADAYIDVEAVRLTLWQAAWLASEGLPCAAETATAKFWAGEAGHRVAHTAVHVHGGIGIDVDHVLHRYFVAAKRAEFALGGATQQALHLGSLLARAPEDPR</sequence>